<dbReference type="Gene3D" id="1.10.630.10">
    <property type="entry name" value="Cytochrome P450"/>
    <property type="match status" value="1"/>
</dbReference>
<dbReference type="PANTHER" id="PTHR24301">
    <property type="entry name" value="THROMBOXANE-A SYNTHASE"/>
    <property type="match status" value="1"/>
</dbReference>
<dbReference type="PANTHER" id="PTHR24301:SF2">
    <property type="entry name" value="THROMBOXANE-A SYNTHASE"/>
    <property type="match status" value="1"/>
</dbReference>
<gene>
    <name evidence="1" type="ORF">JKP88DRAFT_306082</name>
</gene>
<dbReference type="GO" id="GO:0004497">
    <property type="term" value="F:monooxygenase activity"/>
    <property type="evidence" value="ECO:0007669"/>
    <property type="project" value="InterPro"/>
</dbReference>
<dbReference type="CDD" id="cd00302">
    <property type="entry name" value="cytochrome_P450"/>
    <property type="match status" value="1"/>
</dbReference>
<dbReference type="Pfam" id="PF00067">
    <property type="entry name" value="p450"/>
    <property type="match status" value="2"/>
</dbReference>
<keyword evidence="2" id="KW-1185">Reference proteome</keyword>
<evidence type="ECO:0000313" key="1">
    <source>
        <dbReference type="EMBL" id="KAG5188006.1"/>
    </source>
</evidence>
<dbReference type="InterPro" id="IPR001128">
    <property type="entry name" value="Cyt_P450"/>
</dbReference>
<proteinExistence type="predicted"/>
<dbReference type="PRINTS" id="PR00463">
    <property type="entry name" value="EP450I"/>
</dbReference>
<dbReference type="EMBL" id="JAFCMP010000079">
    <property type="protein sequence ID" value="KAG5188006.1"/>
    <property type="molecule type" value="Genomic_DNA"/>
</dbReference>
<accession>A0A836CLR2</accession>
<dbReference type="InterPro" id="IPR002401">
    <property type="entry name" value="Cyt_P450_E_grp-I"/>
</dbReference>
<name>A0A836CLR2_9STRA</name>
<dbReference type="Proteomes" id="UP000664859">
    <property type="component" value="Unassembled WGS sequence"/>
</dbReference>
<protein>
    <submittedName>
        <fullName evidence="1">Cytochrome P450</fullName>
    </submittedName>
</protein>
<dbReference type="OrthoDB" id="6480556at2759"/>
<sequence length="508" mass="54858">MPADSLNEPMMRQECWAEEERHQRIHWRQQQADADVWSRMGGVPVASATAQDEVPPGPKPMLLLGHLLEFQRHGDLSDMLVDYAGKYGGISVAKTGLWGSRDVYFVADPELVRQVTVVQAAAFCNRDDSASSTDGGGLVTAQGDAHAALRGVLNPLFLQPASLEAYAPVIADEAAAMVRSWGPGGVRGAMSPAGAGALAESLNKWALNCLFMITFGDTAVEYAKGVAVAPPKPRTKLPSQRQIVLRQLGVDRLQRGLRQFRHWILLSVAAARVHSYQLTESLLSGSSRRTFMDFTKAYTNRDRQLVKARQQLQRDARRAKDRRQGANAASWQQRSSALVASRVAAFRAGGGAGEGVLGSLLRSGTVSDAQLSPVIRDVLIAGSETAASTAAVTLWEILQSNEGVRAALEADIAGLDGALPTYDQAQKSLPFVTACVREALRLHTSSPIVFRMANRQVNLGGFNIPAGSGMVMSTAWLGRNPQQWSRPDTFLPQRHVSGSGPLADGWEF</sequence>
<dbReference type="GO" id="GO:0020037">
    <property type="term" value="F:heme binding"/>
    <property type="evidence" value="ECO:0007669"/>
    <property type="project" value="InterPro"/>
</dbReference>
<comment type="caution">
    <text evidence="1">The sequence shown here is derived from an EMBL/GenBank/DDBJ whole genome shotgun (WGS) entry which is preliminary data.</text>
</comment>
<dbReference type="GO" id="GO:0016705">
    <property type="term" value="F:oxidoreductase activity, acting on paired donors, with incorporation or reduction of molecular oxygen"/>
    <property type="evidence" value="ECO:0007669"/>
    <property type="project" value="InterPro"/>
</dbReference>
<evidence type="ECO:0000313" key="2">
    <source>
        <dbReference type="Proteomes" id="UP000664859"/>
    </source>
</evidence>
<reference evidence="1" key="1">
    <citation type="submission" date="2021-02" db="EMBL/GenBank/DDBJ databases">
        <title>First Annotated Genome of the Yellow-green Alga Tribonema minus.</title>
        <authorList>
            <person name="Mahan K.M."/>
        </authorList>
    </citation>
    <scope>NUCLEOTIDE SEQUENCE</scope>
    <source>
        <strain evidence="1">UTEX B ZZ1240</strain>
    </source>
</reference>
<dbReference type="GO" id="GO:0005506">
    <property type="term" value="F:iron ion binding"/>
    <property type="evidence" value="ECO:0007669"/>
    <property type="project" value="InterPro"/>
</dbReference>
<dbReference type="AlphaFoldDB" id="A0A836CLR2"/>
<dbReference type="InterPro" id="IPR036396">
    <property type="entry name" value="Cyt_P450_sf"/>
</dbReference>
<organism evidence="1 2">
    <name type="scientific">Tribonema minus</name>
    <dbReference type="NCBI Taxonomy" id="303371"/>
    <lineage>
        <taxon>Eukaryota</taxon>
        <taxon>Sar</taxon>
        <taxon>Stramenopiles</taxon>
        <taxon>Ochrophyta</taxon>
        <taxon>PX clade</taxon>
        <taxon>Xanthophyceae</taxon>
        <taxon>Tribonematales</taxon>
        <taxon>Tribonemataceae</taxon>
        <taxon>Tribonema</taxon>
    </lineage>
</organism>
<dbReference type="SUPFAM" id="SSF48264">
    <property type="entry name" value="Cytochrome P450"/>
    <property type="match status" value="1"/>
</dbReference>